<sequence>MAVDAETRAMGDSDRPCDAAHGPQDQPLQRAPPAKPDDAQDASNNAADKVDEEQEEEQHAAVEEGAAGAASDEPSTQDGTKDDAAASATGGRADASGHNRSSPRSDASQPSSDMLRVQPPPAPQLLSRSHAAAASRATPDEDEDVMPPETKNGKNFEISDLFTNAHLERKSAMVVLRKDPFCIPRATDPVTEYRPRFNPLNILVSEEKLLPRNFVIDFSEGIPGVPPLDKKRSERETAAPPRKGSFSDSNGSSSFMGRKIPTLRPPQTFGDKLSTMGMLMGSLPRQQMPPTPVAQTTTTTAPTLPNPFGEPLMELVATSDPPATSPSAPLTVSASITSDVPSSLPQLTPTGSFSPDVLSSMMDAVTVAPSTSTISTPGLSINAELTKPTVTGDLHAFNAYGYRLPPPPTPPTFGQLMNYLPDRTPAGGASEAEYHRQLLLQQQAQAQAQTQGAPPSSVGMSQFLPSHLYAPGAVAGAGAALVGPSGSVYEPLTDDYASLSTFAAAAASVASGDHPVQSDLSASTQSMQPVAKKPRSKNVFRQCTTPGCTKGARGKSGLCQKHGGGKRCSVPNCPKGAQGSSSYCLFHGGGYRCTVPGCSTGARGTSGLCAKHGGYKRARGGSDEPESGSIPAKQPRMELQAQVLMGQDG</sequence>
<feature type="compositionally biased region" description="Low complexity" evidence="1">
    <location>
        <begin position="244"/>
        <end position="255"/>
    </location>
</feature>
<feature type="compositionally biased region" description="Low complexity" evidence="1">
    <location>
        <begin position="63"/>
        <end position="73"/>
    </location>
</feature>
<dbReference type="PANTHER" id="PTHR31827">
    <property type="entry name" value="EMB|CAB89363.1"/>
    <property type="match status" value="1"/>
</dbReference>
<evidence type="ECO:0000256" key="1">
    <source>
        <dbReference type="SAM" id="MobiDB-lite"/>
    </source>
</evidence>
<gene>
    <name evidence="2" type="ORF">P43SY_006123</name>
</gene>
<feature type="region of interest" description="Disordered" evidence="1">
    <location>
        <begin position="513"/>
        <end position="536"/>
    </location>
</feature>
<dbReference type="Proteomes" id="UP001209570">
    <property type="component" value="Unassembled WGS sequence"/>
</dbReference>
<feature type="region of interest" description="Disordered" evidence="1">
    <location>
        <begin position="1"/>
        <end position="156"/>
    </location>
</feature>
<feature type="region of interest" description="Disordered" evidence="1">
    <location>
        <begin position="222"/>
        <end position="266"/>
    </location>
</feature>
<feature type="region of interest" description="Disordered" evidence="1">
    <location>
        <begin position="615"/>
        <end position="637"/>
    </location>
</feature>
<organism evidence="2 3">
    <name type="scientific">Pythium insidiosum</name>
    <name type="common">Pythiosis disease agent</name>
    <dbReference type="NCBI Taxonomy" id="114742"/>
    <lineage>
        <taxon>Eukaryota</taxon>
        <taxon>Sar</taxon>
        <taxon>Stramenopiles</taxon>
        <taxon>Oomycota</taxon>
        <taxon>Peronosporomycetes</taxon>
        <taxon>Pythiales</taxon>
        <taxon>Pythiaceae</taxon>
        <taxon>Pythium</taxon>
    </lineage>
</organism>
<feature type="compositionally biased region" description="Low complexity" evidence="1">
    <location>
        <begin position="127"/>
        <end position="137"/>
    </location>
</feature>
<dbReference type="EMBL" id="JAKCXM010000158">
    <property type="protein sequence ID" value="KAJ0400283.1"/>
    <property type="molecule type" value="Genomic_DNA"/>
</dbReference>
<proteinExistence type="predicted"/>
<dbReference type="PANTHER" id="PTHR31827:SF1">
    <property type="entry name" value="EMB|CAB89363.1"/>
    <property type="match status" value="1"/>
</dbReference>
<comment type="caution">
    <text evidence="2">The sequence shown here is derived from an EMBL/GenBank/DDBJ whole genome shotgun (WGS) entry which is preliminary data.</text>
</comment>
<feature type="compositionally biased region" description="Low complexity" evidence="1">
    <location>
        <begin position="85"/>
        <end position="113"/>
    </location>
</feature>
<feature type="compositionally biased region" description="Polar residues" evidence="1">
    <location>
        <begin position="518"/>
        <end position="528"/>
    </location>
</feature>
<name>A0AAD5LGI8_PYTIN</name>
<feature type="compositionally biased region" description="Basic and acidic residues" evidence="1">
    <location>
        <begin position="1"/>
        <end position="18"/>
    </location>
</feature>
<evidence type="ECO:0000313" key="2">
    <source>
        <dbReference type="EMBL" id="KAJ0400283.1"/>
    </source>
</evidence>
<feature type="compositionally biased region" description="Basic and acidic residues" evidence="1">
    <location>
        <begin position="228"/>
        <end position="237"/>
    </location>
</feature>
<dbReference type="AlphaFoldDB" id="A0AAD5LGI8"/>
<protein>
    <submittedName>
        <fullName evidence="2">Uncharacterized protein</fullName>
    </submittedName>
</protein>
<reference evidence="2" key="1">
    <citation type="submission" date="2021-12" db="EMBL/GenBank/DDBJ databases">
        <title>Prjna785345.</title>
        <authorList>
            <person name="Rujirawat T."/>
            <person name="Krajaejun T."/>
        </authorList>
    </citation>
    <scope>NUCLEOTIDE SEQUENCE</scope>
    <source>
        <strain evidence="2">Pi057C3</strain>
    </source>
</reference>
<keyword evidence="3" id="KW-1185">Reference proteome</keyword>
<evidence type="ECO:0000313" key="3">
    <source>
        <dbReference type="Proteomes" id="UP001209570"/>
    </source>
</evidence>
<accession>A0AAD5LGI8</accession>